<dbReference type="EMBL" id="JH971386">
    <property type="protein sequence ID" value="EKM82927.1"/>
    <property type="molecule type" value="Genomic_DNA"/>
</dbReference>
<gene>
    <name evidence="1" type="ORF">AGABI1DRAFT_118333</name>
</gene>
<reference evidence="2" key="1">
    <citation type="journal article" date="2012" name="Proc. Natl. Acad. Sci. U.S.A.">
        <title>Genome sequence of the button mushroom Agaricus bisporus reveals mechanisms governing adaptation to a humic-rich ecological niche.</title>
        <authorList>
            <person name="Morin E."/>
            <person name="Kohler A."/>
            <person name="Baker A.R."/>
            <person name="Foulongne-Oriol M."/>
            <person name="Lombard V."/>
            <person name="Nagy L.G."/>
            <person name="Ohm R.A."/>
            <person name="Patyshakuliyeva A."/>
            <person name="Brun A."/>
            <person name="Aerts A.L."/>
            <person name="Bailey A.M."/>
            <person name="Billette C."/>
            <person name="Coutinho P.M."/>
            <person name="Deakin G."/>
            <person name="Doddapaneni H."/>
            <person name="Floudas D."/>
            <person name="Grimwood J."/>
            <person name="Hilden K."/>
            <person name="Kuees U."/>
            <person name="LaButti K.M."/>
            <person name="Lapidus A."/>
            <person name="Lindquist E.A."/>
            <person name="Lucas S.M."/>
            <person name="Murat C."/>
            <person name="Riley R.W."/>
            <person name="Salamov A.A."/>
            <person name="Schmutz J."/>
            <person name="Subramanian V."/>
            <person name="Woesten H.A.B."/>
            <person name="Xu J."/>
            <person name="Eastwood D.C."/>
            <person name="Foster G.D."/>
            <person name="Sonnenberg A.S."/>
            <person name="Cullen D."/>
            <person name="de Vries R.P."/>
            <person name="Lundell T."/>
            <person name="Hibbett D.S."/>
            <person name="Henrissat B."/>
            <person name="Burton K.S."/>
            <person name="Kerrigan R.W."/>
            <person name="Challen M.P."/>
            <person name="Grigoriev I.V."/>
            <person name="Martin F."/>
        </authorList>
    </citation>
    <scope>NUCLEOTIDE SEQUENCE [LARGE SCALE GENOMIC DNA]</scope>
    <source>
        <strain evidence="2">JB137-S8 / ATCC MYA-4627 / FGSC 10392</strain>
    </source>
</reference>
<dbReference type="InParanoid" id="K5XHY5"/>
<proteinExistence type="predicted"/>
<dbReference type="HOGENOM" id="CLU_057712_0_0_1"/>
<dbReference type="InterPro" id="IPR015943">
    <property type="entry name" value="WD40/YVTN_repeat-like_dom_sf"/>
</dbReference>
<dbReference type="InterPro" id="IPR036322">
    <property type="entry name" value="WD40_repeat_dom_sf"/>
</dbReference>
<dbReference type="OrthoDB" id="340259at2759"/>
<feature type="non-terminal residue" evidence="1">
    <location>
        <position position="374"/>
    </location>
</feature>
<dbReference type="Proteomes" id="UP000008493">
    <property type="component" value="Unassembled WGS sequence"/>
</dbReference>
<evidence type="ECO:0000313" key="2">
    <source>
        <dbReference type="Proteomes" id="UP000008493"/>
    </source>
</evidence>
<organism evidence="1 2">
    <name type="scientific">Agaricus bisporus var. burnettii (strain JB137-S8 / ATCC MYA-4627 / FGSC 10392)</name>
    <name type="common">White button mushroom</name>
    <dbReference type="NCBI Taxonomy" id="597362"/>
    <lineage>
        <taxon>Eukaryota</taxon>
        <taxon>Fungi</taxon>
        <taxon>Dikarya</taxon>
        <taxon>Basidiomycota</taxon>
        <taxon>Agaricomycotina</taxon>
        <taxon>Agaricomycetes</taxon>
        <taxon>Agaricomycetidae</taxon>
        <taxon>Agaricales</taxon>
        <taxon>Agaricineae</taxon>
        <taxon>Agaricaceae</taxon>
        <taxon>Agaricus</taxon>
    </lineage>
</organism>
<protein>
    <recommendedName>
        <fullName evidence="3">Nucleoporin Nup37</fullName>
    </recommendedName>
</protein>
<dbReference type="InterPro" id="IPR019775">
    <property type="entry name" value="WD40_repeat_CS"/>
</dbReference>
<dbReference type="PROSITE" id="PS00678">
    <property type="entry name" value="WD_REPEATS_1"/>
    <property type="match status" value="1"/>
</dbReference>
<dbReference type="GO" id="GO:0031080">
    <property type="term" value="C:nuclear pore outer ring"/>
    <property type="evidence" value="ECO:0007669"/>
    <property type="project" value="InterPro"/>
</dbReference>
<dbReference type="eggNOG" id="ENOG502SBA1">
    <property type="taxonomic scope" value="Eukaryota"/>
</dbReference>
<dbReference type="AlphaFoldDB" id="K5XHY5"/>
<dbReference type="KEGG" id="abp:AGABI1DRAFT118333"/>
<sequence length="374" mass="40553">MDSPMDLTYAHTTPVHVLRPAPSHDAHDLLAVGGDLSVHILLISDASCRPIASFHIASRVTAIAWSPNSVSPSSSDAWSIELAAATEDFGLHLLSKKADAEESIFPFGGGLSGHHGKVNDMTFCGGWGEDNTRYVATISDDKMLMVWDLHPTIDIPAHSRDARSSSPSRPQPTAYVIPFSYPLTSVAAHPSSSKELLVADCRGSLFLTDWRADPEEEDRSHLRHSSLIELVDPHALAASALGSPAKWSGSAAWRTDVTDIIGAVYGSRFSIWDLSNLRGGKPFVTGTTFPEGGHRFRWSPTYPEYFAISSLSPAKGALIHVHNINYVHAQPTVFAVKPRPHSVQDFDFLSMRGIPRIAVAVGHNVHIFTIGVDS</sequence>
<dbReference type="STRING" id="597362.K5XHY5"/>
<evidence type="ECO:0008006" key="3">
    <source>
        <dbReference type="Google" id="ProtNLM"/>
    </source>
</evidence>
<keyword evidence="2" id="KW-1185">Reference proteome</keyword>
<dbReference type="RefSeq" id="XP_007326812.1">
    <property type="nucleotide sequence ID" value="XM_007326750.1"/>
</dbReference>
<name>K5XHY5_AGABU</name>
<dbReference type="Gene3D" id="2.130.10.10">
    <property type="entry name" value="YVTN repeat-like/Quinoprotein amine dehydrogenase"/>
    <property type="match status" value="1"/>
</dbReference>
<dbReference type="GeneID" id="18825432"/>
<dbReference type="SUPFAM" id="SSF50978">
    <property type="entry name" value="WD40 repeat-like"/>
    <property type="match status" value="1"/>
</dbReference>
<dbReference type="OMA" id="HGKVNDM"/>
<evidence type="ECO:0000313" key="1">
    <source>
        <dbReference type="EMBL" id="EKM82927.1"/>
    </source>
</evidence>
<dbReference type="InterPro" id="IPR037626">
    <property type="entry name" value="NUP37"/>
</dbReference>
<accession>K5XHY5</accession>
<dbReference type="PANTHER" id="PTHR22806">
    <property type="entry name" value="NUCLEOPORIN NUP37 P37 -RELATED"/>
    <property type="match status" value="1"/>
</dbReference>
<dbReference type="PANTHER" id="PTHR22806:SF0">
    <property type="entry name" value="NUCLEOPORIN NUP37"/>
    <property type="match status" value="1"/>
</dbReference>